<keyword evidence="3" id="KW-1185">Reference proteome</keyword>
<accession>A0A0T9PPL6</accession>
<feature type="transmembrane region" description="Helical" evidence="1">
    <location>
        <begin position="105"/>
        <end position="137"/>
    </location>
</feature>
<keyword evidence="1" id="KW-0812">Transmembrane</keyword>
<feature type="transmembrane region" description="Helical" evidence="1">
    <location>
        <begin position="212"/>
        <end position="230"/>
    </location>
</feature>
<feature type="transmembrane region" description="Helical" evidence="1">
    <location>
        <begin position="250"/>
        <end position="267"/>
    </location>
</feature>
<keyword evidence="1" id="KW-1133">Transmembrane helix</keyword>
<gene>
    <name evidence="2" type="ORF">ERS008472_02252</name>
</gene>
<feature type="transmembrane region" description="Helical" evidence="1">
    <location>
        <begin position="44"/>
        <end position="67"/>
    </location>
</feature>
<dbReference type="EMBL" id="CQAW01000009">
    <property type="protein sequence ID" value="CNH75591.1"/>
    <property type="molecule type" value="Genomic_DNA"/>
</dbReference>
<evidence type="ECO:0000256" key="1">
    <source>
        <dbReference type="SAM" id="Phobius"/>
    </source>
</evidence>
<protein>
    <submittedName>
        <fullName evidence="2">Membrane protein</fullName>
    </submittedName>
</protein>
<reference evidence="3" key="1">
    <citation type="submission" date="2015-03" db="EMBL/GenBank/DDBJ databases">
        <authorList>
            <consortium name="Pathogen Informatics"/>
            <person name="Murphy D."/>
        </authorList>
    </citation>
    <scope>NUCLEOTIDE SEQUENCE [LARGE SCALE GENOMIC DNA]</scope>
    <source>
        <strain evidence="3">IP6945</strain>
    </source>
</reference>
<sequence length="281" mass="32967">MGKISSLYKSRKDSVEMAQMNLDYLINNGFIDNPICRYMSRSEFFFLFFRYLFALIFIVFLVTVLFPDLTDEVLYLSVSAFFSVLSLVLLLPCSYRLASQKLSPYLLMFHFLPFACYFLHGLLMFFLLGSFLLYLILINIFDIKPLVCDRRKQWDSALPNEYPFGLALISFSLLYLSFFLLFELDDAVIALMMLSWIFFLLAKWYWPVVTLNIVGAVGVFWFFSSGFVEVKHHKNIIIDALIKISLLDSILFLIFSLSLFINILFWLEARQREQQPIADRE</sequence>
<dbReference type="AlphaFoldDB" id="A0A0T9PPL6"/>
<dbReference type="RefSeq" id="WP_072082589.1">
    <property type="nucleotide sequence ID" value="NZ_CABHXX010000086.1"/>
</dbReference>
<dbReference type="Proteomes" id="UP000041882">
    <property type="component" value="Unassembled WGS sequence"/>
</dbReference>
<feature type="transmembrane region" description="Helical" evidence="1">
    <location>
        <begin position="162"/>
        <end position="181"/>
    </location>
</feature>
<feature type="transmembrane region" description="Helical" evidence="1">
    <location>
        <begin position="73"/>
        <end position="93"/>
    </location>
</feature>
<evidence type="ECO:0000313" key="3">
    <source>
        <dbReference type="Proteomes" id="UP000041882"/>
    </source>
</evidence>
<organism evidence="2 3">
    <name type="scientific">Yersinia thracica</name>
    <dbReference type="NCBI Taxonomy" id="2890319"/>
    <lineage>
        <taxon>Bacteria</taxon>
        <taxon>Pseudomonadati</taxon>
        <taxon>Pseudomonadota</taxon>
        <taxon>Gammaproteobacteria</taxon>
        <taxon>Enterobacterales</taxon>
        <taxon>Yersiniaceae</taxon>
        <taxon>Yersinia</taxon>
    </lineage>
</organism>
<proteinExistence type="predicted"/>
<keyword evidence="1" id="KW-0472">Membrane</keyword>
<name>A0A0T9PPL6_9GAMM</name>
<evidence type="ECO:0000313" key="2">
    <source>
        <dbReference type="EMBL" id="CNH75591.1"/>
    </source>
</evidence>